<name>A0A9X7V7G7_9GAMM</name>
<accession>A0A9X7V7G7</accession>
<feature type="transmembrane region" description="Helical" evidence="1">
    <location>
        <begin position="57"/>
        <end position="74"/>
    </location>
</feature>
<gene>
    <name evidence="2" type="ORF">I6H70_09795</name>
</gene>
<keyword evidence="1" id="KW-1133">Transmembrane helix</keyword>
<evidence type="ECO:0000256" key="1">
    <source>
        <dbReference type="SAM" id="Phobius"/>
    </source>
</evidence>
<keyword evidence="1" id="KW-0812">Transmembrane</keyword>
<reference evidence="2 3" key="1">
    <citation type="submission" date="2020-12" db="EMBL/GenBank/DDBJ databases">
        <title>FDA dAtabase for Regulatory Grade micrObial Sequences (FDA-ARGOS): Supporting development and validation of Infectious Disease Dx tests.</title>
        <authorList>
            <person name="Sproer C."/>
            <person name="Gronow S."/>
            <person name="Severitt S."/>
            <person name="Schroder I."/>
            <person name="Tallon L."/>
            <person name="Sadzewicz L."/>
            <person name="Zhao X."/>
            <person name="Boylan J."/>
            <person name="Ott S."/>
            <person name="Bowen H."/>
            <person name="Vavikolanu K."/>
            <person name="Mehta A."/>
            <person name="Aluvathingal J."/>
            <person name="Nadendla S."/>
            <person name="Lowell S."/>
            <person name="Myers T."/>
            <person name="Yan Y."/>
            <person name="Sichtig H."/>
        </authorList>
    </citation>
    <scope>NUCLEOTIDE SEQUENCE [LARGE SCALE GENOMIC DNA]</scope>
    <source>
        <strain evidence="2 3">FDAARGOS_1013</strain>
    </source>
</reference>
<evidence type="ECO:0000313" key="3">
    <source>
        <dbReference type="Proteomes" id="UP000595933"/>
    </source>
</evidence>
<keyword evidence="1" id="KW-0472">Membrane</keyword>
<dbReference type="Proteomes" id="UP000595933">
    <property type="component" value="Chromosome"/>
</dbReference>
<proteinExistence type="predicted"/>
<protein>
    <submittedName>
        <fullName evidence="2">Uncharacterized protein</fullName>
    </submittedName>
</protein>
<evidence type="ECO:0000313" key="2">
    <source>
        <dbReference type="EMBL" id="QQN52668.1"/>
    </source>
</evidence>
<feature type="transmembrane region" description="Helical" evidence="1">
    <location>
        <begin position="33"/>
        <end position="51"/>
    </location>
</feature>
<dbReference type="RefSeq" id="WP_200293861.1">
    <property type="nucleotide sequence ID" value="NZ_CP067013.1"/>
</dbReference>
<sequence>MIKTELEVLYLGALLLLVDCICCLIAAYRRAPVLGAVAGGGTAGALALVLITRVMPFALAAVASIIIGGVIAWMKAKSLEPGDSEAAHG</sequence>
<feature type="transmembrane region" description="Helical" evidence="1">
    <location>
        <begin position="6"/>
        <end position="26"/>
    </location>
</feature>
<dbReference type="AlphaFoldDB" id="A0A9X7V7G7"/>
<dbReference type="EMBL" id="CP067013">
    <property type="protein sequence ID" value="QQN52668.1"/>
    <property type="molecule type" value="Genomic_DNA"/>
</dbReference>
<organism evidence="2 3">
    <name type="scientific">Stutzerimonas balearica</name>
    <dbReference type="NCBI Taxonomy" id="74829"/>
    <lineage>
        <taxon>Bacteria</taxon>
        <taxon>Pseudomonadati</taxon>
        <taxon>Pseudomonadota</taxon>
        <taxon>Gammaproteobacteria</taxon>
        <taxon>Pseudomonadales</taxon>
        <taxon>Pseudomonadaceae</taxon>
        <taxon>Stutzerimonas</taxon>
    </lineage>
</organism>